<dbReference type="OrthoDB" id="5872237at2759"/>
<name>A0A9P1MST2_9PELO</name>
<feature type="region of interest" description="Disordered" evidence="1">
    <location>
        <begin position="2278"/>
        <end position="2297"/>
    </location>
</feature>
<keyword evidence="3" id="KW-1185">Reference proteome</keyword>
<feature type="region of interest" description="Disordered" evidence="1">
    <location>
        <begin position="6112"/>
        <end position="6137"/>
    </location>
</feature>
<feature type="region of interest" description="Disordered" evidence="1">
    <location>
        <begin position="6391"/>
        <end position="6412"/>
    </location>
</feature>
<evidence type="ECO:0000313" key="2">
    <source>
        <dbReference type="EMBL" id="CAI5438607.1"/>
    </source>
</evidence>
<proteinExistence type="predicted"/>
<accession>A0A9P1MST2</accession>
<evidence type="ECO:0000313" key="3">
    <source>
        <dbReference type="Proteomes" id="UP001152747"/>
    </source>
</evidence>
<gene>
    <name evidence="2" type="ORF">CAMP_LOCUS1244</name>
</gene>
<sequence length="6526" mass="746508">MDYPISETYDGPLENTTKASNIEDIPLAHQISNYPTEFEYEKLPEQTISIQPEEEKRDEPSLKSKITGLFKKSPSHLDYPISETYDGPLENTTKASNIEDIPLAHQISNYPTEFVYEKLPEQTISIQQEEEKRDEPSLKSKITGLFKKSPSHLDYPISETYDGPLENTTKASNIEDIPLAHQISNYPTEFEYEKLPEQTISIQQEEEKREEPSLKSKITGLFKKSPSHLDYPISETYDGPLENTTKASNIEDIPLAHQISNYPTEFEYEKLPEQTISIQQEEEKRDEPSLKSKITGLFKKSPSHLDYPISETYDGPLENTTKASNIEDIPLAHQISNYPTEFEYEKLPEQTISIQQEEEKRDEPSLKSKITGLFKKSPSHLDYPISETYDGPLENTTKASNIEDIPLAHQISNYPTEFEYEKLPEQTISIQQEEEKRDEPSLKSKITGLFKKSPSHLDYPISETYDGPLENTTKASNIEDIPLAHQISNYPTEFEYEKLPEQTISIQPEEEKRDEPSLKFKITGLFKKSPSHLDYPISETYDGPLGNTTKASNIEDIPLAHQISNYPTEFEYEKLPEQTISIQPEEEKRDEPSLKFKITGLFKKSPSHLDYPISETYDGPLENTTKASNIEDIPLAHQISNYPTEFVYEKLPEQTISIQPEEEKRDEPSLKSKITGLFKKSPSHLDYPISETYDGPLENTTKASNIEDIPLAHQISNYPTEFEYEKLPEQTISIQQEEEKRDEPSLKSKITGLFKKSPSHLDYPISETYDGPLENTTKASNIEDIPLAHQISNYPTEFEYEKLPEQTISIQPEEEKKDEPSLKSKITGLFKKSPSHLDYPISETYDGPLENTTKASNIEDIPLAHQISNYPTEFEYEKLPEQTISIQPEEEKKDEPSLKSKITGLFKKSSSHLDYPISETYDGPLENTTKASNIEDIPLAHQISNYPTEFEYEKLPEQTISIQPEEEKKDEPSLKSKITGLFKKSPSHLDYPISETYDGPLENTTKASNIEDIPLAHQISNYPTEFEYEKLPEQTISIQPEEEKRDEPSLKSKITGLFKKSPSHLDYPISETYDGPLENTTKASNIEDIPLAYQISNYPTEFEYEKLPEQTISIQPEEEKRDEPSLKSKITGLFKKSPSHLDYPISETYDGPLENTTKASNIEDIPLAHQISNYPTEFEYEKLPEQTISIQPEEEKKEEPSLKSKITGLFKKSPSHLDYPISETYDGPLENTTKASNIEDIPLAHQISNYPTEFEYEKLPEQTILIQPEEEKKEEPSLKSKITGLFKKSPSHLDYPISETYDGPLENTTKASNIEDIPLAHQISNYPTEFEYEKLPEQTILIQPEEEKKEEPSLKSKITGLFKKSPSHLDYPISETYDGPLENTTKASNIEDIPLAHQISNYPTEFEYEKLPEQTISIQPEEEKKEEPSLKSKITGLFKKSPSHLDYPISETYDGPLENTTKASNIEDIPLAHQISNYPTEFEYEKLPEQTILIQPEEEKKEEPSLKSKITGLFKKSPSHLDYPISETYDGPLENTTKASNIEDIPLAHQISNYPTEFEYEKLPEQTILIQPEEEKKEEPSLKSKITGLFKKSPSHLDYPISETYDGPLENTTKASNIEDIPLAHQISNYPTEFEYEKLPEQTISIQPEEEKRDEPSLKSKITGLFKKSPSHLDYPISETYDGPLENTTKASNIEDIPLAHQISNFPTEFEYEKLPEQTISIQQEEEKRDEPSLKSKITGLFKKSPSHLDYPISETYDGPLENTTKASNIEDIPLAHQISNYPTEFEYEKLPEQTISIQQEEEKKEEPSLKSKITGLFKKSPSHLDYPISETYDGPLENTTKASNIEDIPLAHQISNYPTEFEYEKLPEQTISIQPEEEKRDEPSLKSKITGLFKKSPSHLDYPISETYDGPLENTTKASNIEDIPLAHQISNFPTEFEYEKLPEQTISIQQEEEKRDEPSLKSKITGLFKKSPSHLDYPISETYDGPLENTTKASNIEDIPLAHQISNYPTEFEYEKLPEQTISIQQEEEKKEEPSLKSKITGLFKKSPSHLDYPISETYDGPLENTTKASNIEDIPLAHQISNYPTEFEYEKLPEQTISIQPEEEKKDEPSLKSKITGLFKKSPSHLDYPISETYDGPLENTTKASNIEDIPLAHQISNYPTEFEYEKLPEQTISIQPEEEKKDEPSLKSKITGLFKKSPSHLDYPISETYDGPLENTTKASNIEDIPLAHQISNYPTEFEYEKLPEQTISIQPEEEKKDEPSLKSKITGLFKKSPSHLDYPISETHDGPLENTTKASNIEDIPLAHQISNYPTEFEYEKLPEQTISIQPEEEKKDEPSLKSKITGLFKKSPSHLDYPISETYDGPLENTTKASNIEDIPLAHQISNYPTEFEYEKLPEQTISIQPEEEKKDEPSLKSKITGLFKKSPSHLDYPISETYDGPLENTTKASNIEDIPLAHQISNYPTEFEYEKLPEQTISIQPEEEKRDEPSLKSKITGLFKKSPSHLDYPISETYDGPLENTTKASNIEDIPLAYQISNYPTEFEYEKLPEQTISIQPEEEKRDEPSLKSKITGLFKKSPSHLDYPISETYDGPLENTTKASNIEDIPLAHQISNYPTEFENEKLPEQTISIQPEEEKKEEPSLKSKITGLFKKSPSHLDYPISETYDGPLENTTKASNIEDIPLAHQISNYPTEFEYEKLPEQTILIQPEEEKKEEPSLKSKITGLFKKSPSHLDYPISETYDGPLENTTKASNIEDIPLAYQISNYPTEFEYEKLPEQTISIQPEEEKRDEPSLKSKITGLFKKSPSHLDYPISETYDGPLENTTKASNIEDIPLAHQISNYPTEFEYEKLPEQTILIQPEEEKKEEPSLKSKITGLFKKSPSHLDYPISETYDGPLENTTKASNIEDIPLAHQISNYPTEFEYEKLPEQTISIQQEDEKRDEPSLKSKITGLFKKSPSHLDYPISETYDGPLENTTKASNIEDIPLAHQISNYPTEFEYEKLPEQTISIQPEEEKKEEPSLKSKITGLFKKSPSHLDYPISETYDGPLENTTKASNIEDIPLAHQISNYPTEFEYEKLPEQTISIQQEEEKRDEPSLKSKITGLFKKSPSHLDYPISETYDGPLENTTKASNIEDIPLAHQISNYPTEFEYEKLPEQTISIQPEEEKKEEPSLKSKITGLFKKSPSHLDYPISETYDGPLGNTTKASNIEDIPLAHQISNYPTEFEYEKLPEQTISIQPEEEKKEEPSLKSKITGLFKKSPSHLDYPISETYDGPLENTTKASNIEDIPLAHQISNYPTEFEYEKLPEQTISIQPEEEKKEEPSLKSKITGLFKKSPSHLDYPISETYDGPLENTTKASNIEDIPLAHQISNYPTEFEYEKLPEQTISIQPEEEKKEEPSLKSKITGLFKKSPSHLDYPISETYDGPLENTTKASNIEDIPLAHQISNYPTEFEYEKLPEQTISIQPEEEKRDEPSLKFKITGLFKKSPSHLDYPISETYDGPLENTTKASNIEDIPLAHQISNYPTEFEYEKLPEQTISIQPEEEKRDEPSLKFKITGLFKKSPSHLDYPISETYDGPLENTTKASNIEDIPLAHQISNYPTEFVYEKLPEQTISIQPEEEKRDEPSLKSKITGLFKKSPSHLDYPISETYDGPLENTTKASNIEDIPLAHQISNYPTEFEYEKLPEQTISIQPEEEKKEEPSLKSKITGLFKKSPSHLDYPISETYDGPLENTTKASNIEDIPLAHQISNYPTEFVYEKLPEQTISIQPEEEKRDEPSLKSKITGLFKKSPSHLDYPISETYDGPLENTTKASNIEDIPLAHQISNYPTEFEYEKLPEQTISIQPEEEKKEEPSLKSKITGLFKKSPSHLDYPISETYDGPLENTTKASNIEDIPLAHQISNYPTEFEYEKLPEQTISIQPEEEKRDEPSLKFKITGLFKKSPSHLDYPISETYDGPLENTTKASNIEDIPLAHQISNYPTEFEYEKLPEQTISIQPEEEKRDEPSLKFKITGLFKKSPSHLDYPISETYDGPLENTTKASNIEDIPLAHQISNYPTEFVYEKLPEQTISIQPEEEKRDEPSLKSKITGLFKKSPSHLDYPISETYDGPLENTTKASNIEDIPLAHQISNYPTEFEYEKLPEQTISIQQEEEKKEEPSLKSKITGLFKKSPSHLDYPISETYDGPLENTTKASNIEDIPLAHQISNYPTEFEYEKLPEQTISIQQEEEKRDEPSLKSKITGLFKKSPSHLDYPISETYDGPLENTTKASNIEDIPLAHQISNYPTEFEYEKLPEQTISIQQEEEKRDEPSLKSKITGLFKKSPSHLDYPISETYDGPLENTTKASNIEDIPLAHQISNYPTEFEYEKLPEQTISIQQEEEKRDEPSLKSKITGLFKKSPSHLDYPISETYDGPLENTTKASNIEDIPLAHQISNYPTEFEYEKLPEQTISIQQEEEKRDEPSLKSKITGLFKKSPSHLDYPISETYDGPLENTTKASNIEDIPLAHQISNYPTEFEYEKLPEQTISIQPEEEKKEEPSLKSKITGLFKKSPSHLDYPISETYDGPLENTTKASNIEDIPLAHQISNYPTEFEYEKLPEQTISIQQEEEKRDEPSLKSKITGLFKKSPSHLDYPISETYDGPLENTTKASNIEDIPLAHKISNYPTEFEYEKLPEQTISIQPEEEKKEEPSLKSKITGLFKKSPSHLDYPISETYDGPLENTTKASNIEDIPLAHQISNYPTEFEYEKLPEQTISIQEEEEKRDEPSLKSKITGLFKKSPSHLDYPISETYDGPLENTTKASNIEDIPLAHQISNYPTEFEYEKLPEQTISIQQEEEKRDEPSLKSKITGLFKKSPSHLDYPISETYDGPLENTTKASNIEDIPLAHQISNYPTEFEYEKLPEQTISIQPEEEKKEEPSLKSKITGLFKKSPSHLDYPISETYDGPLENTTKASNIEDIPLAHQISNYPTEFDLKSKITGLFKKSPSHLDYPISETYDGPLENTTKASNIEDIPLAHQISNYPTEFEYEKLPEQTISIQQEEEKRDEPSLKSKITGLFKKSPSHLDYPISETYDGPLENTTKASNIEDIPLAHQISNYPTEFEYEKLPEQTISIQQEEEKRDEPSLKSKITGLFKKSPSHLDYPISETYDGPLENTTKASNIEDIPLAHQISNYPTEFEYEKLPEQTISIQPEEEKKEEPSLKSKITGLFKKSPSHLDYPISETYDGPLENTTKASNIEDIPLAHQISNYPTEFEYEKLPEQTISIQQEEEKRDEPSLKSKITGLFKKSPSHLDYPISETYDGPLENTTKASNIEDIPLAHQISNYPTEFEYEKLPEQTISIQQEEEKRDEPSLKSKITGLFKKSPSHLDYPISETYDGPLENTTKASNIEDIPLAHQISNYPTEFEYEKLPEQTISIQPEEEKKEEPSLKSKITGLFKKSPSHLDYPISETYDGPLENTTKASNIEDIPLAHQISNYPTEFEYEKLPEQTISIQQEEEKKEEPSLKSKITGLFKKSPSHLDYPISETYDGPLENTTKASNIEDIPLAHQISNYPTEFEYEKLPEQTISIQQEEEKRDEPSLKSKITGLFKKSPSHLDYPISETYDGPLENTTKASNIEDIPLAHQISNYPTEFEYEKLPEQTISIQLEEEKKEEPSLKSKITGLFKKSPSHLDYPISETYDGPLENTTKASNIEDIPLAHQISNYPTEFEYEKLPEQTISIQQEEEKRDEPSLKSKITGLFKKSPSHLDYPISETYDGPLENTTKASNIEDIPLAHQISNYPTEFEYEKLPEQTISIQPEEEKRDEPSLKSKITGLFKKSPSHLDYPISETYDGPLENTTKASNIEDIPLAHQISNYPTEFVYEKLPEQTISIQPEEEKRDEPSLKSKITGLFKKSPSHLDYPISETYDGPLENTTKASNIEDIPLAHQISNYPTEFEYEKLPEQTISIQPEEEKRDEPSLKSKITGLFKKSPSHLDYPISETYDGPLENTTKASNIEDIPLAHQISNYPTEFEYEKLPEQTISIQPEEEKKEEPSLKSKITGLFKKSPSHLDYPISETYDGPLENTTKASNIEDIPLAHQISNYPTEFEYEKLTKRFVKISTEKQTEMEDEPRLKSTYHGKLPHSSDDHSMSILKYKDVVKGNSEDTSESKTQKVSYENVEYSNAADSVRVLKTEPEYAYVAQAISPNSQNLLSLKTNKSDSTSAQFRAEPFNDTISESYSQRNLYSVETRQKHIKKESPKFDVSFNIKEKPADEQIGFSVSISARSPLPPLDIEEPPQLLSVENLINSHQNSSSPQRRLSPHTWTTVRETTEVSYIKRVTVTSSTNFTPIPREKGPQNGCRMAHSFPTSAAQNVQSGSTCRWTTFDDPLLNVHHPIYPPTESLYTPRLQNSNSSQNGNGLGRRYGDVREVASYDRTELITNYELERNRNEVFTVGTPFIMGRVEADDRGNEYLRYNPNNNDLPMIEDGAIECRRATVRARQRELDQIQLVAENDEINRQRRPMRRARQRVRNICTML</sequence>
<dbReference type="EMBL" id="CANHGI010000001">
    <property type="protein sequence ID" value="CAI5438607.1"/>
    <property type="molecule type" value="Genomic_DNA"/>
</dbReference>
<protein>
    <submittedName>
        <fullName evidence="2">Uncharacterized protein</fullName>
    </submittedName>
</protein>
<reference evidence="2" key="1">
    <citation type="submission" date="2022-11" db="EMBL/GenBank/DDBJ databases">
        <authorList>
            <person name="Kikuchi T."/>
        </authorList>
    </citation>
    <scope>NUCLEOTIDE SEQUENCE</scope>
    <source>
        <strain evidence="2">PS1010</strain>
    </source>
</reference>
<evidence type="ECO:0000256" key="1">
    <source>
        <dbReference type="SAM" id="MobiDB-lite"/>
    </source>
</evidence>
<feature type="compositionally biased region" description="Basic and acidic residues" evidence="1">
    <location>
        <begin position="6112"/>
        <end position="6122"/>
    </location>
</feature>
<dbReference type="Proteomes" id="UP001152747">
    <property type="component" value="Unassembled WGS sequence"/>
</dbReference>
<comment type="caution">
    <text evidence="2">The sequence shown here is derived from an EMBL/GenBank/DDBJ whole genome shotgun (WGS) entry which is preliminary data.</text>
</comment>
<organism evidence="2 3">
    <name type="scientific">Caenorhabditis angaria</name>
    <dbReference type="NCBI Taxonomy" id="860376"/>
    <lineage>
        <taxon>Eukaryota</taxon>
        <taxon>Metazoa</taxon>
        <taxon>Ecdysozoa</taxon>
        <taxon>Nematoda</taxon>
        <taxon>Chromadorea</taxon>
        <taxon>Rhabditida</taxon>
        <taxon>Rhabditina</taxon>
        <taxon>Rhabditomorpha</taxon>
        <taxon>Rhabditoidea</taxon>
        <taxon>Rhabditidae</taxon>
        <taxon>Peloderinae</taxon>
        <taxon>Caenorhabditis</taxon>
    </lineage>
</organism>
<feature type="compositionally biased region" description="Low complexity" evidence="1">
    <location>
        <begin position="6396"/>
        <end position="6406"/>
    </location>
</feature>